<dbReference type="InterPro" id="IPR055570">
    <property type="entry name" value="DUF7146"/>
</dbReference>
<dbReference type="Pfam" id="PF23639">
    <property type="entry name" value="DUF7146"/>
    <property type="match status" value="1"/>
</dbReference>
<evidence type="ECO:0000313" key="3">
    <source>
        <dbReference type="EMBL" id="RJF81109.1"/>
    </source>
</evidence>
<evidence type="ECO:0000256" key="1">
    <source>
        <dbReference type="SAM" id="MobiDB-lite"/>
    </source>
</evidence>
<evidence type="ECO:0000313" key="4">
    <source>
        <dbReference type="Proteomes" id="UP000283458"/>
    </source>
</evidence>
<feature type="region of interest" description="Disordered" evidence="1">
    <location>
        <begin position="315"/>
        <end position="348"/>
    </location>
</feature>
<feature type="domain" description="DNA primase/polymerase bifunctional N-terminal" evidence="2">
    <location>
        <begin position="13"/>
        <end position="186"/>
    </location>
</feature>
<dbReference type="Pfam" id="PF09250">
    <property type="entry name" value="Prim-Pol"/>
    <property type="match status" value="1"/>
</dbReference>
<dbReference type="CDD" id="cd04859">
    <property type="entry name" value="Prim_Pol"/>
    <property type="match status" value="1"/>
</dbReference>
<dbReference type="AlphaFoldDB" id="A0A418VVG7"/>
<dbReference type="SUPFAM" id="SSF56747">
    <property type="entry name" value="Prim-pol domain"/>
    <property type="match status" value="1"/>
</dbReference>
<dbReference type="SMART" id="SM00943">
    <property type="entry name" value="Prim-Pol"/>
    <property type="match status" value="1"/>
</dbReference>
<dbReference type="OrthoDB" id="123525at2"/>
<protein>
    <recommendedName>
        <fullName evidence="2">DNA primase/polymerase bifunctional N-terminal domain-containing protein</fullName>
    </recommendedName>
</protein>
<dbReference type="InterPro" id="IPR015330">
    <property type="entry name" value="DNA_primase/pol_bifunc_N"/>
</dbReference>
<dbReference type="EMBL" id="QYUL01000002">
    <property type="protein sequence ID" value="RJF81109.1"/>
    <property type="molecule type" value="Genomic_DNA"/>
</dbReference>
<name>A0A418VVG7_9PROT</name>
<reference evidence="3 4" key="1">
    <citation type="submission" date="2018-09" db="EMBL/GenBank/DDBJ databases">
        <authorList>
            <person name="Zhu H."/>
        </authorList>
    </citation>
    <scope>NUCLEOTIDE SEQUENCE [LARGE SCALE GENOMIC DNA]</scope>
    <source>
        <strain evidence="3 4">K2W22B-5</strain>
    </source>
</reference>
<accession>A0A418VVG7</accession>
<dbReference type="Proteomes" id="UP000283458">
    <property type="component" value="Unassembled WGS sequence"/>
</dbReference>
<evidence type="ECO:0000259" key="2">
    <source>
        <dbReference type="SMART" id="SM00943"/>
    </source>
</evidence>
<keyword evidence="4" id="KW-1185">Reference proteome</keyword>
<proteinExistence type="predicted"/>
<comment type="caution">
    <text evidence="3">The sequence shown here is derived from an EMBL/GenBank/DDBJ whole genome shotgun (WGS) entry which is preliminary data.</text>
</comment>
<gene>
    <name evidence="3" type="ORF">D3877_12870</name>
</gene>
<sequence>MTEKPGPELVAAAADYAARGWPVFPCVAGQKIPYKEKDFFEHGVLDAKTSAYWVGQYWRRWPSANVGLAVGEAAGFWVLDADVKEAVGDKPGENGFETLAVLEGLFGEPLPATLGQETPSGGRHWLFKWPGRAVKNSARSRLGPGLDTRSSGGYILAAPSIHPNGGRYAWSGPVETTPILPAPEWVVRLLMGEPEDLEWLRLRLDGREIPAFLAKRVGQPVPAAARARPTPKPETLSPYARAALDDEVKTVRQTGPGNQNNALNEAAFKLGGLVETGALPESLVHQHLMAAALSWAIDPRKGGWSHEHLTKIITGGIASGRKSPRDVPPPPERAPRAAPRRRRADAPTPVAVGVQIAAGRAVWSARQPLADTPAAAFLTANGVNAANVGPWFGFGEVEYLHAPDGGEPLCLGKFPALLAGMARWADQGQPEVRAVNVTYLDGAGRPASVHDPLTGELLPSRALIGAWHGAAVRLGKLAGDRLHLAAGVLGGLQARSVYPAIPTWIAGPPSAMAHLALPAAIRTVIVIGAGDAPEELRARVARSLGGADGRVTVRFADARRRASVAAGSGHG</sequence>
<organism evidence="3 4">
    <name type="scientific">Azospirillum cavernae</name>
    <dbReference type="NCBI Taxonomy" id="2320860"/>
    <lineage>
        <taxon>Bacteria</taxon>
        <taxon>Pseudomonadati</taxon>
        <taxon>Pseudomonadota</taxon>
        <taxon>Alphaproteobacteria</taxon>
        <taxon>Rhodospirillales</taxon>
        <taxon>Azospirillaceae</taxon>
        <taxon>Azospirillum</taxon>
    </lineage>
</organism>
<dbReference type="RefSeq" id="WP_119831197.1">
    <property type="nucleotide sequence ID" value="NZ_QYUL01000002.1"/>
</dbReference>